<accession>A0ABN8GUY3</accession>
<proteinExistence type="predicted"/>
<evidence type="ECO:0000256" key="1">
    <source>
        <dbReference type="ARBA" id="ARBA00022553"/>
    </source>
</evidence>
<keyword evidence="4" id="KW-0804">Transcription</keyword>
<gene>
    <name evidence="8" type="primary">nreC_1</name>
    <name evidence="8" type="ORF">PAECIP111893_03866</name>
</gene>
<keyword evidence="3" id="KW-0238">DNA-binding</keyword>
<dbReference type="InterPro" id="IPR039420">
    <property type="entry name" value="WalR-like"/>
</dbReference>
<dbReference type="InterPro" id="IPR001789">
    <property type="entry name" value="Sig_transdc_resp-reg_receiver"/>
</dbReference>
<dbReference type="SMART" id="SM00421">
    <property type="entry name" value="HTH_LUXR"/>
    <property type="match status" value="1"/>
</dbReference>
<dbReference type="InterPro" id="IPR011006">
    <property type="entry name" value="CheY-like_superfamily"/>
</dbReference>
<dbReference type="PANTHER" id="PTHR43214">
    <property type="entry name" value="TWO-COMPONENT RESPONSE REGULATOR"/>
    <property type="match status" value="1"/>
</dbReference>
<sequence>MNSKIKIIIADDHAIIRAGLSMLINEEEDMEVIATASDGKEAFERALELKPDVVIMDLNMPPGEDGLSATVRLKKAAPHVEILVLTMNEDQEYLFRFLEAGASGYILKNSQEAELIGAIRIVSNREAYLSPQAAKMIIQKFMHPSTALPKDTVLMKELSIRENEVVPLIAKGFSNKEIADLLYVSIKTVEAHKSKIMEKLQLRTRAELVSYAIKNGYLDS</sequence>
<feature type="modified residue" description="4-aspartylphosphate" evidence="5">
    <location>
        <position position="57"/>
    </location>
</feature>
<evidence type="ECO:0000256" key="4">
    <source>
        <dbReference type="ARBA" id="ARBA00023163"/>
    </source>
</evidence>
<dbReference type="CDD" id="cd06170">
    <property type="entry name" value="LuxR_C_like"/>
    <property type="match status" value="1"/>
</dbReference>
<evidence type="ECO:0000259" key="7">
    <source>
        <dbReference type="PROSITE" id="PS50110"/>
    </source>
</evidence>
<comment type="caution">
    <text evidence="8">The sequence shown here is derived from an EMBL/GenBank/DDBJ whole genome shotgun (WGS) entry which is preliminary data.</text>
</comment>
<evidence type="ECO:0000256" key="3">
    <source>
        <dbReference type="ARBA" id="ARBA00023125"/>
    </source>
</evidence>
<organism evidence="8 9">
    <name type="scientific">Paenibacillus plantiphilus</name>
    <dbReference type="NCBI Taxonomy" id="2905650"/>
    <lineage>
        <taxon>Bacteria</taxon>
        <taxon>Bacillati</taxon>
        <taxon>Bacillota</taxon>
        <taxon>Bacilli</taxon>
        <taxon>Bacillales</taxon>
        <taxon>Paenibacillaceae</taxon>
        <taxon>Paenibacillus</taxon>
    </lineage>
</organism>
<keyword evidence="2" id="KW-0805">Transcription regulation</keyword>
<protein>
    <submittedName>
        <fullName evidence="8">Oxygen regulatory protein NreC</fullName>
    </submittedName>
</protein>
<dbReference type="Gene3D" id="3.40.50.2300">
    <property type="match status" value="1"/>
</dbReference>
<dbReference type="Pfam" id="PF00196">
    <property type="entry name" value="GerE"/>
    <property type="match status" value="1"/>
</dbReference>
<name>A0ABN8GUY3_9BACL</name>
<dbReference type="Pfam" id="PF00072">
    <property type="entry name" value="Response_reg"/>
    <property type="match status" value="1"/>
</dbReference>
<evidence type="ECO:0000256" key="2">
    <source>
        <dbReference type="ARBA" id="ARBA00023015"/>
    </source>
</evidence>
<evidence type="ECO:0000313" key="8">
    <source>
        <dbReference type="EMBL" id="CAH1214902.1"/>
    </source>
</evidence>
<dbReference type="InterPro" id="IPR058245">
    <property type="entry name" value="NreC/VraR/RcsB-like_REC"/>
</dbReference>
<dbReference type="PRINTS" id="PR00038">
    <property type="entry name" value="HTHLUXR"/>
</dbReference>
<dbReference type="InterPro" id="IPR016032">
    <property type="entry name" value="Sig_transdc_resp-reg_C-effctor"/>
</dbReference>
<dbReference type="RefSeq" id="WP_290370455.1">
    <property type="nucleotide sequence ID" value="NZ_CAKMMF010000023.1"/>
</dbReference>
<evidence type="ECO:0000256" key="5">
    <source>
        <dbReference type="PROSITE-ProRule" id="PRU00169"/>
    </source>
</evidence>
<dbReference type="CDD" id="cd17535">
    <property type="entry name" value="REC_NarL-like"/>
    <property type="match status" value="1"/>
</dbReference>
<dbReference type="Proteomes" id="UP000838686">
    <property type="component" value="Unassembled WGS sequence"/>
</dbReference>
<keyword evidence="9" id="KW-1185">Reference proteome</keyword>
<evidence type="ECO:0000259" key="6">
    <source>
        <dbReference type="PROSITE" id="PS50043"/>
    </source>
</evidence>
<feature type="domain" description="HTH luxR-type" evidence="6">
    <location>
        <begin position="151"/>
        <end position="216"/>
    </location>
</feature>
<dbReference type="SUPFAM" id="SSF52172">
    <property type="entry name" value="CheY-like"/>
    <property type="match status" value="1"/>
</dbReference>
<keyword evidence="1 5" id="KW-0597">Phosphoprotein</keyword>
<reference evidence="8" key="1">
    <citation type="submission" date="2022-01" db="EMBL/GenBank/DDBJ databases">
        <authorList>
            <person name="Criscuolo A."/>
        </authorList>
    </citation>
    <scope>NUCLEOTIDE SEQUENCE</scope>
    <source>
        <strain evidence="8">CIP111893</strain>
    </source>
</reference>
<dbReference type="SMART" id="SM00448">
    <property type="entry name" value="REC"/>
    <property type="match status" value="1"/>
</dbReference>
<dbReference type="EMBL" id="CAKMMF010000023">
    <property type="protein sequence ID" value="CAH1214902.1"/>
    <property type="molecule type" value="Genomic_DNA"/>
</dbReference>
<dbReference type="PROSITE" id="PS50110">
    <property type="entry name" value="RESPONSE_REGULATORY"/>
    <property type="match status" value="1"/>
</dbReference>
<evidence type="ECO:0000313" key="9">
    <source>
        <dbReference type="Proteomes" id="UP000838686"/>
    </source>
</evidence>
<dbReference type="SUPFAM" id="SSF46894">
    <property type="entry name" value="C-terminal effector domain of the bipartite response regulators"/>
    <property type="match status" value="1"/>
</dbReference>
<dbReference type="InterPro" id="IPR000792">
    <property type="entry name" value="Tscrpt_reg_LuxR_C"/>
</dbReference>
<feature type="domain" description="Response regulatory" evidence="7">
    <location>
        <begin position="6"/>
        <end position="123"/>
    </location>
</feature>
<dbReference type="PROSITE" id="PS50043">
    <property type="entry name" value="HTH_LUXR_2"/>
    <property type="match status" value="1"/>
</dbReference>
<dbReference type="PANTHER" id="PTHR43214:SF37">
    <property type="entry name" value="TRANSCRIPTIONAL REGULATORY PROTEIN YDFI"/>
    <property type="match status" value="1"/>
</dbReference>